<feature type="transmembrane region" description="Helical" evidence="1">
    <location>
        <begin position="48"/>
        <end position="70"/>
    </location>
</feature>
<evidence type="ECO:0000313" key="2">
    <source>
        <dbReference type="EMBL" id="HIH08943.1"/>
    </source>
</evidence>
<feature type="transmembrane region" description="Helical" evidence="1">
    <location>
        <begin position="7"/>
        <end position="28"/>
    </location>
</feature>
<dbReference type="AlphaFoldDB" id="A0A7J4ITY1"/>
<proteinExistence type="predicted"/>
<reference evidence="3" key="1">
    <citation type="journal article" date="2020" name="bioRxiv">
        <title>A rank-normalized archaeal taxonomy based on genome phylogeny resolves widespread incomplete and uneven classifications.</title>
        <authorList>
            <person name="Rinke C."/>
            <person name="Chuvochina M."/>
            <person name="Mussig A.J."/>
            <person name="Chaumeil P.-A."/>
            <person name="Waite D.W."/>
            <person name="Whitman W.B."/>
            <person name="Parks D.H."/>
            <person name="Hugenholtz P."/>
        </authorList>
    </citation>
    <scope>NUCLEOTIDE SEQUENCE [LARGE SCALE GENOMIC DNA]</scope>
</reference>
<dbReference type="Proteomes" id="UP000577419">
    <property type="component" value="Unassembled WGS sequence"/>
</dbReference>
<keyword evidence="1" id="KW-0472">Membrane</keyword>
<organism evidence="2 3">
    <name type="scientific">Candidatus Iainarchaeum sp</name>
    <dbReference type="NCBI Taxonomy" id="3101447"/>
    <lineage>
        <taxon>Archaea</taxon>
        <taxon>Candidatus Iainarchaeota</taxon>
        <taxon>Candidatus Iainarchaeia</taxon>
        <taxon>Candidatus Iainarchaeales</taxon>
        <taxon>Candidatus Iainarchaeaceae</taxon>
        <taxon>Candidatus Iainarchaeum</taxon>
    </lineage>
</organism>
<keyword evidence="1" id="KW-0812">Transmembrane</keyword>
<feature type="transmembrane region" description="Helical" evidence="1">
    <location>
        <begin position="145"/>
        <end position="163"/>
    </location>
</feature>
<feature type="transmembrane region" description="Helical" evidence="1">
    <location>
        <begin position="285"/>
        <end position="306"/>
    </location>
</feature>
<keyword evidence="1" id="KW-1133">Transmembrane helix</keyword>
<evidence type="ECO:0000313" key="3">
    <source>
        <dbReference type="Proteomes" id="UP000577419"/>
    </source>
</evidence>
<feature type="transmembrane region" description="Helical" evidence="1">
    <location>
        <begin position="77"/>
        <end position="98"/>
    </location>
</feature>
<protein>
    <submittedName>
        <fullName evidence="2">Uncharacterized protein</fullName>
    </submittedName>
</protein>
<name>A0A7J4ITY1_9ARCH</name>
<comment type="caution">
    <text evidence="2">The sequence shown here is derived from an EMBL/GenBank/DDBJ whole genome shotgun (WGS) entry which is preliminary data.</text>
</comment>
<sequence>MEFKPKFVAWFFLVMLSVLVWAFFLNASGLGLTEAINIANFEETLRKIMSLEFLLLVLVFPITYSLVVVMAKAEGRIATYIITFLSLIFAGMLSLALFPKLLEFLALGMLYIISFFLVIEIAMLKFQELKAFVMVRSAGDSIGKSITVLGIGLFVLISFTVLANQEEFVKGFEDKVFSLAAGDSSEMNLEGLSADLIAGTQLQTIQQIKGMQQYQPLTGKDDVEVQTFLLAINELEEVVGSQQYREQLKENIRRESGNSQPAERFRSTFETIKSQIPFFVLIEKYFWLITAISFTSIFFLVGGIIIKPLGMLYAGLFDLVLSLISPKVTAQQKLREAE</sequence>
<gene>
    <name evidence="2" type="ORF">HA237_06275</name>
</gene>
<dbReference type="EMBL" id="DUFG01000032">
    <property type="protein sequence ID" value="HIH08943.1"/>
    <property type="molecule type" value="Genomic_DNA"/>
</dbReference>
<accession>A0A7J4ITY1</accession>
<feature type="transmembrane region" description="Helical" evidence="1">
    <location>
        <begin position="104"/>
        <end position="124"/>
    </location>
</feature>
<evidence type="ECO:0000256" key="1">
    <source>
        <dbReference type="SAM" id="Phobius"/>
    </source>
</evidence>